<reference evidence="1 2" key="1">
    <citation type="submission" date="2020-09" db="EMBL/GenBank/DDBJ databases">
        <title>De no assembly of potato wild relative species, Solanum commersonii.</title>
        <authorList>
            <person name="Cho K."/>
        </authorList>
    </citation>
    <scope>NUCLEOTIDE SEQUENCE [LARGE SCALE GENOMIC DNA]</scope>
    <source>
        <strain evidence="1">LZ3.2</strain>
        <tissue evidence="1">Leaf</tissue>
    </source>
</reference>
<comment type="caution">
    <text evidence="1">The sequence shown here is derived from an EMBL/GenBank/DDBJ whole genome shotgun (WGS) entry which is preliminary data.</text>
</comment>
<name>A0A9J5Z296_SOLCO</name>
<dbReference type="EMBL" id="JACXVP010000005">
    <property type="protein sequence ID" value="KAG5606088.1"/>
    <property type="molecule type" value="Genomic_DNA"/>
</dbReference>
<proteinExistence type="predicted"/>
<accession>A0A9J5Z296</accession>
<evidence type="ECO:0000313" key="2">
    <source>
        <dbReference type="Proteomes" id="UP000824120"/>
    </source>
</evidence>
<dbReference type="AlphaFoldDB" id="A0A9J5Z296"/>
<protein>
    <submittedName>
        <fullName evidence="1">Uncharacterized protein</fullName>
    </submittedName>
</protein>
<dbReference type="Proteomes" id="UP000824120">
    <property type="component" value="Chromosome 5"/>
</dbReference>
<evidence type="ECO:0000313" key="1">
    <source>
        <dbReference type="EMBL" id="KAG5606088.1"/>
    </source>
</evidence>
<dbReference type="OrthoDB" id="1938220at2759"/>
<keyword evidence="2" id="KW-1185">Reference proteome</keyword>
<sequence length="111" mass="13001">MEIVTACWNEPIEGNPMWTFHQKMKSLASTLSGWSKMQFGDIYAKVTEFEERVKVAEDNLIQSNTEKHREELHGINAEYSRYMKLEDSIIKQKTQLQWFKEGDGNSNNSMH</sequence>
<organism evidence="1 2">
    <name type="scientific">Solanum commersonii</name>
    <name type="common">Commerson's wild potato</name>
    <name type="synonym">Commerson's nightshade</name>
    <dbReference type="NCBI Taxonomy" id="4109"/>
    <lineage>
        <taxon>Eukaryota</taxon>
        <taxon>Viridiplantae</taxon>
        <taxon>Streptophyta</taxon>
        <taxon>Embryophyta</taxon>
        <taxon>Tracheophyta</taxon>
        <taxon>Spermatophyta</taxon>
        <taxon>Magnoliopsida</taxon>
        <taxon>eudicotyledons</taxon>
        <taxon>Gunneridae</taxon>
        <taxon>Pentapetalae</taxon>
        <taxon>asterids</taxon>
        <taxon>lamiids</taxon>
        <taxon>Solanales</taxon>
        <taxon>Solanaceae</taxon>
        <taxon>Solanoideae</taxon>
        <taxon>Solaneae</taxon>
        <taxon>Solanum</taxon>
    </lineage>
</organism>
<gene>
    <name evidence="1" type="ORF">H5410_027580</name>
</gene>